<gene>
    <name evidence="2" type="ORF">NDU88_004339</name>
</gene>
<evidence type="ECO:0000256" key="1">
    <source>
        <dbReference type="SAM" id="MobiDB-lite"/>
    </source>
</evidence>
<feature type="region of interest" description="Disordered" evidence="1">
    <location>
        <begin position="41"/>
        <end position="68"/>
    </location>
</feature>
<organism evidence="2 3">
    <name type="scientific">Pleurodeles waltl</name>
    <name type="common">Iberian ribbed newt</name>
    <dbReference type="NCBI Taxonomy" id="8319"/>
    <lineage>
        <taxon>Eukaryota</taxon>
        <taxon>Metazoa</taxon>
        <taxon>Chordata</taxon>
        <taxon>Craniata</taxon>
        <taxon>Vertebrata</taxon>
        <taxon>Euteleostomi</taxon>
        <taxon>Amphibia</taxon>
        <taxon>Batrachia</taxon>
        <taxon>Caudata</taxon>
        <taxon>Salamandroidea</taxon>
        <taxon>Salamandridae</taxon>
        <taxon>Pleurodelinae</taxon>
        <taxon>Pleurodeles</taxon>
    </lineage>
</organism>
<sequence>MVNQRFGWPSGVKQLQMRVGAPLGHQAVGRAKPGAVRLTSRDAAVQASGGSDAGPRIAERSSNSQGASLRLELGEELLDYE</sequence>
<reference evidence="2" key="1">
    <citation type="journal article" date="2022" name="bioRxiv">
        <title>Sequencing and chromosome-scale assembly of the giantPleurodeles waltlgenome.</title>
        <authorList>
            <person name="Brown T."/>
            <person name="Elewa A."/>
            <person name="Iarovenko S."/>
            <person name="Subramanian E."/>
            <person name="Araus A.J."/>
            <person name="Petzold A."/>
            <person name="Susuki M."/>
            <person name="Suzuki K.-i.T."/>
            <person name="Hayashi T."/>
            <person name="Toyoda A."/>
            <person name="Oliveira C."/>
            <person name="Osipova E."/>
            <person name="Leigh N.D."/>
            <person name="Simon A."/>
            <person name="Yun M.H."/>
        </authorList>
    </citation>
    <scope>NUCLEOTIDE SEQUENCE</scope>
    <source>
        <strain evidence="2">20211129_DDA</strain>
        <tissue evidence="2">Liver</tissue>
    </source>
</reference>
<proteinExistence type="predicted"/>
<evidence type="ECO:0000313" key="3">
    <source>
        <dbReference type="Proteomes" id="UP001066276"/>
    </source>
</evidence>
<evidence type="ECO:0000313" key="2">
    <source>
        <dbReference type="EMBL" id="KAJ1163887.1"/>
    </source>
</evidence>
<name>A0AAV7SIH3_PLEWA</name>
<comment type="caution">
    <text evidence="2">The sequence shown here is derived from an EMBL/GenBank/DDBJ whole genome shotgun (WGS) entry which is preliminary data.</text>
</comment>
<accession>A0AAV7SIH3</accession>
<dbReference type="AlphaFoldDB" id="A0AAV7SIH3"/>
<keyword evidence="3" id="KW-1185">Reference proteome</keyword>
<dbReference type="EMBL" id="JANPWB010000008">
    <property type="protein sequence ID" value="KAJ1163887.1"/>
    <property type="molecule type" value="Genomic_DNA"/>
</dbReference>
<protein>
    <submittedName>
        <fullName evidence="2">Uncharacterized protein</fullName>
    </submittedName>
</protein>
<dbReference type="Proteomes" id="UP001066276">
    <property type="component" value="Chromosome 4_2"/>
</dbReference>